<dbReference type="InterPro" id="IPR058533">
    <property type="entry name" value="Cation_efflux_TM"/>
</dbReference>
<organism evidence="9 10">
    <name type="scientific">Microvirgula aerodenitrificans</name>
    <dbReference type="NCBI Taxonomy" id="57480"/>
    <lineage>
        <taxon>Bacteria</taxon>
        <taxon>Pseudomonadati</taxon>
        <taxon>Pseudomonadota</taxon>
        <taxon>Betaproteobacteria</taxon>
        <taxon>Neisseriales</taxon>
        <taxon>Aquaspirillaceae</taxon>
        <taxon>Microvirgula</taxon>
    </lineage>
</organism>
<feature type="transmembrane region" description="Helical" evidence="7">
    <location>
        <begin position="57"/>
        <end position="78"/>
    </location>
</feature>
<accession>A0A2S0P9L3</accession>
<evidence type="ECO:0000259" key="8">
    <source>
        <dbReference type="Pfam" id="PF01545"/>
    </source>
</evidence>
<evidence type="ECO:0000256" key="6">
    <source>
        <dbReference type="ARBA" id="ARBA00023136"/>
    </source>
</evidence>
<feature type="transmembrane region" description="Helical" evidence="7">
    <location>
        <begin position="90"/>
        <end position="111"/>
    </location>
</feature>
<feature type="transmembrane region" description="Helical" evidence="7">
    <location>
        <begin position="131"/>
        <end position="147"/>
    </location>
</feature>
<keyword evidence="3 7" id="KW-0812">Transmembrane</keyword>
<evidence type="ECO:0000256" key="1">
    <source>
        <dbReference type="ARBA" id="ARBA00004141"/>
    </source>
</evidence>
<sequence>MSYLAPCLCQRRFDSGNPAGEVGTRRVLVLTLITMVVEIIAGQLFNSMSLLADGWHMSSHAVAMGMALLAYWAARRYAGDLRFAYGTWKIEILGSFASALLLLMVALGMVIESVGRMFNPLPIAFDQAAEVAVLGLAVNLFSAWLLMRGDGHGHHGHDHGHDHDHPHGHEHLHQDLNLRSAYLHVLADAATSVAAIVALLAGKYAGAVWLDPVIGIAGSVLVARWAISLLSVSGRVLLDAEMDAGVVAEVRDAVAAATDGAGRLLDLHVWRVGRAQYACVLTVAGAVDAGLIHTHLAEHAELVHVTVEVRAAA</sequence>
<protein>
    <submittedName>
        <fullName evidence="9">Cation transporter</fullName>
    </submittedName>
</protein>
<reference evidence="9 10" key="1">
    <citation type="submission" date="2018-04" db="EMBL/GenBank/DDBJ databases">
        <title>Denitrifier Microvirgula.</title>
        <authorList>
            <person name="Anderson E."/>
            <person name="Jang J."/>
            <person name="Ishii S."/>
        </authorList>
    </citation>
    <scope>NUCLEOTIDE SEQUENCE [LARGE SCALE GENOMIC DNA]</scope>
    <source>
        <strain evidence="9 10">BE2.4</strain>
    </source>
</reference>
<dbReference type="Pfam" id="PF01545">
    <property type="entry name" value="Cation_efflux"/>
    <property type="match status" value="1"/>
</dbReference>
<dbReference type="SUPFAM" id="SSF161111">
    <property type="entry name" value="Cation efflux protein transmembrane domain-like"/>
    <property type="match status" value="1"/>
</dbReference>
<dbReference type="GO" id="GO:0005385">
    <property type="term" value="F:zinc ion transmembrane transporter activity"/>
    <property type="evidence" value="ECO:0007669"/>
    <property type="project" value="InterPro"/>
</dbReference>
<dbReference type="KEGG" id="maer:DAI18_08170"/>
<evidence type="ECO:0000256" key="4">
    <source>
        <dbReference type="ARBA" id="ARBA00022989"/>
    </source>
</evidence>
<dbReference type="GO" id="GO:0016020">
    <property type="term" value="C:membrane"/>
    <property type="evidence" value="ECO:0007669"/>
    <property type="project" value="UniProtKB-SubCell"/>
</dbReference>
<keyword evidence="5" id="KW-0406">Ion transport</keyword>
<evidence type="ECO:0000256" key="3">
    <source>
        <dbReference type="ARBA" id="ARBA00022692"/>
    </source>
</evidence>
<dbReference type="InterPro" id="IPR027469">
    <property type="entry name" value="Cation_efflux_TMD_sf"/>
</dbReference>
<evidence type="ECO:0000313" key="10">
    <source>
        <dbReference type="Proteomes" id="UP000244173"/>
    </source>
</evidence>
<evidence type="ECO:0000256" key="5">
    <source>
        <dbReference type="ARBA" id="ARBA00023065"/>
    </source>
</evidence>
<feature type="transmembrane region" description="Helical" evidence="7">
    <location>
        <begin position="207"/>
        <end position="227"/>
    </location>
</feature>
<keyword evidence="6 7" id="KW-0472">Membrane</keyword>
<evidence type="ECO:0000256" key="7">
    <source>
        <dbReference type="SAM" id="Phobius"/>
    </source>
</evidence>
<dbReference type="RefSeq" id="WP_107889110.1">
    <property type="nucleotide sequence ID" value="NZ_CALFSO010000093.1"/>
</dbReference>
<dbReference type="PANTHER" id="PTHR45755">
    <property type="match status" value="1"/>
</dbReference>
<keyword evidence="10" id="KW-1185">Reference proteome</keyword>
<proteinExistence type="predicted"/>
<dbReference type="STRING" id="1122240.GCA_000620105_02179"/>
<gene>
    <name evidence="9" type="ORF">DAI18_08170</name>
</gene>
<dbReference type="OrthoDB" id="9809646at2"/>
<evidence type="ECO:0000313" key="9">
    <source>
        <dbReference type="EMBL" id="AVY94022.1"/>
    </source>
</evidence>
<feature type="transmembrane region" description="Helical" evidence="7">
    <location>
        <begin position="27"/>
        <end position="45"/>
    </location>
</feature>
<dbReference type="NCBIfam" id="TIGR01297">
    <property type="entry name" value="CDF"/>
    <property type="match status" value="1"/>
</dbReference>
<dbReference type="EMBL" id="CP028519">
    <property type="protein sequence ID" value="AVY94022.1"/>
    <property type="molecule type" value="Genomic_DNA"/>
</dbReference>
<name>A0A2S0P9L3_9NEIS</name>
<dbReference type="InterPro" id="IPR002524">
    <property type="entry name" value="Cation_efflux"/>
</dbReference>
<dbReference type="GO" id="GO:0006882">
    <property type="term" value="P:intracellular zinc ion homeostasis"/>
    <property type="evidence" value="ECO:0007669"/>
    <property type="project" value="InterPro"/>
</dbReference>
<dbReference type="PANTHER" id="PTHR45755:SF4">
    <property type="entry name" value="ZINC TRANSPORTER 7"/>
    <property type="match status" value="1"/>
</dbReference>
<keyword evidence="2" id="KW-0813">Transport</keyword>
<feature type="domain" description="Cation efflux protein transmembrane" evidence="8">
    <location>
        <begin position="27"/>
        <end position="238"/>
    </location>
</feature>
<dbReference type="AlphaFoldDB" id="A0A2S0P9L3"/>
<evidence type="ECO:0000256" key="2">
    <source>
        <dbReference type="ARBA" id="ARBA00022448"/>
    </source>
</evidence>
<keyword evidence="4 7" id="KW-1133">Transmembrane helix</keyword>
<dbReference type="InterPro" id="IPR045316">
    <property type="entry name" value="Msc2-like"/>
</dbReference>
<dbReference type="Gene3D" id="1.20.1510.10">
    <property type="entry name" value="Cation efflux protein transmembrane domain"/>
    <property type="match status" value="1"/>
</dbReference>
<feature type="transmembrane region" description="Helical" evidence="7">
    <location>
        <begin position="181"/>
        <end position="201"/>
    </location>
</feature>
<comment type="subcellular location">
    <subcellularLocation>
        <location evidence="1">Membrane</location>
        <topology evidence="1">Multi-pass membrane protein</topology>
    </subcellularLocation>
</comment>
<dbReference type="Proteomes" id="UP000244173">
    <property type="component" value="Chromosome"/>
</dbReference>
<dbReference type="NCBIfam" id="NF033827">
    <property type="entry name" value="CDF_efflux_DmeF"/>
    <property type="match status" value="1"/>
</dbReference>